<reference evidence="3" key="1">
    <citation type="journal article" date="2019" name="Int. J. Syst. Evol. Microbiol.">
        <title>The Global Catalogue of Microorganisms (GCM) 10K type strain sequencing project: providing services to taxonomists for standard genome sequencing and annotation.</title>
        <authorList>
            <consortium name="The Broad Institute Genomics Platform"/>
            <consortium name="The Broad Institute Genome Sequencing Center for Infectious Disease"/>
            <person name="Wu L."/>
            <person name="Ma J."/>
        </authorList>
    </citation>
    <scope>NUCLEOTIDE SEQUENCE [LARGE SCALE GENOMIC DNA]</scope>
    <source>
        <strain evidence="3">CCUG 50754</strain>
    </source>
</reference>
<gene>
    <name evidence="2" type="ORF">ACFQZV_02050</name>
</gene>
<organism evidence="2 3">
    <name type="scientific">Microbacterium koreense</name>
    <dbReference type="NCBI Taxonomy" id="323761"/>
    <lineage>
        <taxon>Bacteria</taxon>
        <taxon>Bacillati</taxon>
        <taxon>Actinomycetota</taxon>
        <taxon>Actinomycetes</taxon>
        <taxon>Micrococcales</taxon>
        <taxon>Microbacteriaceae</taxon>
        <taxon>Microbacterium</taxon>
    </lineage>
</organism>
<evidence type="ECO:0000259" key="1">
    <source>
        <dbReference type="Pfam" id="PF10615"/>
    </source>
</evidence>
<dbReference type="EMBL" id="JBHTIM010000001">
    <property type="protein sequence ID" value="MFD0780079.1"/>
    <property type="molecule type" value="Genomic_DNA"/>
</dbReference>
<dbReference type="Pfam" id="PF10615">
    <property type="entry name" value="DUF2470"/>
    <property type="match status" value="1"/>
</dbReference>
<name>A0ABW2ZP22_9MICO</name>
<proteinExistence type="predicted"/>
<dbReference type="InterPro" id="IPR019595">
    <property type="entry name" value="DUF2470"/>
</dbReference>
<evidence type="ECO:0000313" key="2">
    <source>
        <dbReference type="EMBL" id="MFD0780079.1"/>
    </source>
</evidence>
<dbReference type="InterPro" id="IPR037119">
    <property type="entry name" value="Haem_oxidase_HugZ-like_sf"/>
</dbReference>
<evidence type="ECO:0000313" key="3">
    <source>
        <dbReference type="Proteomes" id="UP001597042"/>
    </source>
</evidence>
<protein>
    <submittedName>
        <fullName evidence="2">DUF2470 domain-containing protein</fullName>
    </submittedName>
</protein>
<feature type="domain" description="DUF2470" evidence="1">
    <location>
        <begin position="12"/>
        <end position="87"/>
    </location>
</feature>
<dbReference type="Gene3D" id="3.20.180.10">
    <property type="entry name" value="PNP-oxidase-like"/>
    <property type="match status" value="1"/>
</dbReference>
<dbReference type="RefSeq" id="WP_378751776.1">
    <property type="nucleotide sequence ID" value="NZ_JBHSSV010000006.1"/>
</dbReference>
<accession>A0ABW2ZP22</accession>
<keyword evidence="3" id="KW-1185">Reference proteome</keyword>
<comment type="caution">
    <text evidence="2">The sequence shown here is derived from an EMBL/GenBank/DDBJ whole genome shotgun (WGS) entry which is preliminary data.</text>
</comment>
<sequence>MIHRFDDAAHSAVLAHMNGDHADDNLLIARAFGPQESPVASTMVRFDGVGGDWESRDAKGDCVEFRVEWPGGPIDERPHVRREIVALYDAACVRLGATPRPHA</sequence>
<dbReference type="Proteomes" id="UP001597042">
    <property type="component" value="Unassembled WGS sequence"/>
</dbReference>